<dbReference type="GO" id="GO:0043020">
    <property type="term" value="C:NADPH oxidase complex"/>
    <property type="evidence" value="ECO:0007669"/>
    <property type="project" value="TreeGrafter"/>
</dbReference>
<keyword evidence="7 10" id="KW-1133">Transmembrane helix</keyword>
<dbReference type="SMART" id="SM00054">
    <property type="entry name" value="EFh"/>
    <property type="match status" value="5"/>
</dbReference>
<evidence type="ECO:0000256" key="4">
    <source>
        <dbReference type="ARBA" id="ARBA00022827"/>
    </source>
</evidence>
<dbReference type="InterPro" id="IPR013121">
    <property type="entry name" value="Fe_red_NAD-bd_6"/>
</dbReference>
<feature type="domain" description="EF-hand" evidence="11">
    <location>
        <begin position="72"/>
        <end position="107"/>
    </location>
</feature>
<reference evidence="13" key="2">
    <citation type="submission" date="2023-03" db="EMBL/GenBank/DDBJ databases">
        <authorList>
            <person name="Inwood S.N."/>
            <person name="Skelly J.G."/>
            <person name="Guhlin J."/>
            <person name="Harrop T.W.R."/>
            <person name="Goldson S.G."/>
            <person name="Dearden P.K."/>
        </authorList>
    </citation>
    <scope>NUCLEOTIDE SEQUENCE</scope>
    <source>
        <strain evidence="13">Lincoln</strain>
        <tissue evidence="13">Whole body</tissue>
    </source>
</reference>
<organism evidence="13 14">
    <name type="scientific">Microctonus hyperodae</name>
    <name type="common">Parasitoid wasp</name>
    <dbReference type="NCBI Taxonomy" id="165561"/>
    <lineage>
        <taxon>Eukaryota</taxon>
        <taxon>Metazoa</taxon>
        <taxon>Ecdysozoa</taxon>
        <taxon>Arthropoda</taxon>
        <taxon>Hexapoda</taxon>
        <taxon>Insecta</taxon>
        <taxon>Pterygota</taxon>
        <taxon>Neoptera</taxon>
        <taxon>Endopterygota</taxon>
        <taxon>Hymenoptera</taxon>
        <taxon>Apocrita</taxon>
        <taxon>Ichneumonoidea</taxon>
        <taxon>Braconidae</taxon>
        <taxon>Euphorinae</taxon>
        <taxon>Microctonus</taxon>
    </lineage>
</organism>
<keyword evidence="9 10" id="KW-0472">Membrane</keyword>
<evidence type="ECO:0000256" key="10">
    <source>
        <dbReference type="SAM" id="Phobius"/>
    </source>
</evidence>
<accession>A0AA39F3K2</accession>
<keyword evidence="6" id="KW-0521">NADP</keyword>
<evidence type="ECO:0000256" key="5">
    <source>
        <dbReference type="ARBA" id="ARBA00022837"/>
    </source>
</evidence>
<dbReference type="PROSITE" id="PS00018">
    <property type="entry name" value="EF_HAND_1"/>
    <property type="match status" value="2"/>
</dbReference>
<dbReference type="GO" id="GO:0016175">
    <property type="term" value="F:superoxide-generating NAD(P)H oxidase activity"/>
    <property type="evidence" value="ECO:0007669"/>
    <property type="project" value="TreeGrafter"/>
</dbReference>
<sequence length="1060" mass="123368">MKLFTAVFLGKLFTLFDHDRDQLLVQDDWIEFLKARLTNEKYTDVIDHIENVAYVLCGDKPVDLIAFIDILHTKEVIEKLFKTIDQDNMGFILSEQIMEFIGKITNPRSPAGFDKSNLEWLERIFKETVGNEREIRREEFRKIVMSKNPFFTERVFQIFDRDNSGTISLQEFLDAMHQFAGKTPDDKIRFLFKVYDIDGDGLIQHRELEHVMRACMEENGMRFSDEQIVELTFALFDDADQENRGAITFEALKNQLEKHEGLRKNLSISIDRWMLPPKPQQSQPPIVKFLRFFKPYQLTKPYIKNNYVIIGFLSVFFIINFILFISRIYEYRHASWYTMVARGCGQCLNFNCTLILILMLRQCITFLRTHGFIAILPLDHHIYLHKVVGMTIGILSIVHTIAHLLNFGMIVIYDQVLNKSHYTMSEWLLTSRPGYFGLVGGEANPTGIALIIILFIMTMCSMPFVRRGGCFEIFYWSHLLYIPFWILMIFHGPNFWKWFVLPGAIYTIERVRRFMWLQSQREKTYVSSGIMLPSKVTHLVIKRPQHLDFRPGDYVFVNIPVIARYEWHPFTISSAPEQEDYIWLHIRAVGEWTNSLYAYFEKEQIKLECGEGISVEQCNSHEINEYSMSSSMRKINGNKIANVSIDDSKGSNNPCFVHDSDSTSDTKSNIKLSNSYLTAAESSNFHNSGQSPREKQLGQLLFSNKMPLEKSFSMPDIQTKRKKRERLMVLRDYKRSESERSFDETKIRRARLKSHGLAYLSPQNKSLAQSFRYMRTKPTIIAFKTPSTDNCQYQIKSVTPDVNKQETISTVALTAAEEGRLTDKINLTEQRQGRILNTIIQSTSHSTTNYPVGKPLEIFLDGPYGAPSNHIFQAQHAVLIATGIGVTPFASILQSIMHKYWKVRHTCPNCQHTWASEIPMTVMNLRKVDFFWINRDQRSFEWFVNLLSQLEMEQAELGAAMERFLEMHMYITSALEKNDMKAVGLQLAMDLLHEKEKRDLITGLKTRTNAGRPNWDKVFKQLEGQKKGKITVFYCGPPQLGRILRYKCDQFGFRFRKESF</sequence>
<comment type="caution">
    <text evidence="13">The sequence shown here is derived from an EMBL/GenBank/DDBJ whole genome shotgun (WGS) entry which is preliminary data.</text>
</comment>
<evidence type="ECO:0000256" key="7">
    <source>
        <dbReference type="ARBA" id="ARBA00022989"/>
    </source>
</evidence>
<evidence type="ECO:0000256" key="1">
    <source>
        <dbReference type="ARBA" id="ARBA00004141"/>
    </source>
</evidence>
<dbReference type="PROSITE" id="PS51384">
    <property type="entry name" value="FAD_FR"/>
    <property type="match status" value="1"/>
</dbReference>
<dbReference type="Gene3D" id="1.10.238.10">
    <property type="entry name" value="EF-hand"/>
    <property type="match status" value="1"/>
</dbReference>
<comment type="subcellular location">
    <subcellularLocation>
        <location evidence="1">Membrane</location>
        <topology evidence="1">Multi-pass membrane protein</topology>
    </subcellularLocation>
</comment>
<dbReference type="GO" id="GO:0005509">
    <property type="term" value="F:calcium ion binding"/>
    <property type="evidence" value="ECO:0007669"/>
    <property type="project" value="InterPro"/>
</dbReference>
<dbReference type="InterPro" id="IPR013112">
    <property type="entry name" value="FAD-bd_8"/>
</dbReference>
<keyword evidence="8" id="KW-0560">Oxidoreductase</keyword>
<evidence type="ECO:0000313" key="13">
    <source>
        <dbReference type="EMBL" id="KAK0162300.1"/>
    </source>
</evidence>
<dbReference type="GO" id="GO:0042554">
    <property type="term" value="P:superoxide anion generation"/>
    <property type="evidence" value="ECO:0007669"/>
    <property type="project" value="TreeGrafter"/>
</dbReference>
<name>A0AA39F3K2_MICHY</name>
<dbReference type="FunFam" id="2.40.30.10:FF:000056">
    <property type="entry name" value="NADPH oxidase 5"/>
    <property type="match status" value="1"/>
</dbReference>
<feature type="transmembrane region" description="Helical" evidence="10">
    <location>
        <begin position="307"/>
        <end position="328"/>
    </location>
</feature>
<dbReference type="Proteomes" id="UP001168972">
    <property type="component" value="Unassembled WGS sequence"/>
</dbReference>
<protein>
    <recommendedName>
        <fullName evidence="15">NADPH oxidase 5</fullName>
    </recommendedName>
</protein>
<reference evidence="13" key="1">
    <citation type="journal article" date="2023" name="bioRxiv">
        <title>Scaffold-level genome assemblies of two parasitoid biocontrol wasps reveal the parthenogenesis mechanism and an associated novel virus.</title>
        <authorList>
            <person name="Inwood S."/>
            <person name="Skelly J."/>
            <person name="Guhlin J."/>
            <person name="Harrop T."/>
            <person name="Goldson S."/>
            <person name="Dearden P."/>
        </authorList>
    </citation>
    <scope>NUCLEOTIDE SEQUENCE</scope>
    <source>
        <strain evidence="13">Lincoln</strain>
        <tissue evidence="13">Whole body</tissue>
    </source>
</reference>
<evidence type="ECO:0000313" key="14">
    <source>
        <dbReference type="Proteomes" id="UP001168972"/>
    </source>
</evidence>
<keyword evidence="14" id="KW-1185">Reference proteome</keyword>
<feature type="transmembrane region" description="Helical" evidence="10">
    <location>
        <begin position="469"/>
        <end position="489"/>
    </location>
</feature>
<proteinExistence type="predicted"/>
<dbReference type="InterPro" id="IPR013130">
    <property type="entry name" value="Fe3_Rdtase_TM_dom"/>
</dbReference>
<feature type="domain" description="EF-hand" evidence="11">
    <location>
        <begin position="147"/>
        <end position="182"/>
    </location>
</feature>
<dbReference type="CDD" id="cd06186">
    <property type="entry name" value="NOX_Duox_like_FAD_NADP"/>
    <property type="match status" value="2"/>
</dbReference>
<evidence type="ECO:0000259" key="11">
    <source>
        <dbReference type="PROSITE" id="PS50222"/>
    </source>
</evidence>
<dbReference type="SFLD" id="SFLDG01169">
    <property type="entry name" value="NADPH_oxidase_subgroup_(NOX)"/>
    <property type="match status" value="1"/>
</dbReference>
<dbReference type="InterPro" id="IPR039261">
    <property type="entry name" value="FNR_nucleotide-bd"/>
</dbReference>
<dbReference type="EMBL" id="JAQQBR010001834">
    <property type="protein sequence ID" value="KAK0162300.1"/>
    <property type="molecule type" value="Genomic_DNA"/>
</dbReference>
<dbReference type="CDD" id="cd00051">
    <property type="entry name" value="EFh"/>
    <property type="match status" value="2"/>
</dbReference>
<dbReference type="Pfam" id="PF08022">
    <property type="entry name" value="FAD_binding_8"/>
    <property type="match status" value="1"/>
</dbReference>
<dbReference type="Gene3D" id="3.40.50.80">
    <property type="entry name" value="Nucleotide-binding domain of ferredoxin-NADP reductase (FNR) module"/>
    <property type="match status" value="1"/>
</dbReference>
<dbReference type="FunFam" id="3.40.50.80:FF:000012">
    <property type="entry name" value="NADPH oxidase, isoform B"/>
    <property type="match status" value="1"/>
</dbReference>
<dbReference type="SUPFAM" id="SSF47473">
    <property type="entry name" value="EF-hand"/>
    <property type="match status" value="2"/>
</dbReference>
<feature type="transmembrane region" description="Helical" evidence="10">
    <location>
        <begin position="387"/>
        <end position="413"/>
    </location>
</feature>
<gene>
    <name evidence="13" type="ORF">PV327_008649</name>
</gene>
<dbReference type="InterPro" id="IPR011992">
    <property type="entry name" value="EF-hand-dom_pair"/>
</dbReference>
<dbReference type="SFLD" id="SFLDS00052">
    <property type="entry name" value="Ferric_Reductase_Domain"/>
    <property type="match status" value="1"/>
</dbReference>
<dbReference type="GO" id="GO:0006952">
    <property type="term" value="P:defense response"/>
    <property type="evidence" value="ECO:0007669"/>
    <property type="project" value="TreeGrafter"/>
</dbReference>
<feature type="domain" description="FAD-binding FR-type" evidence="12">
    <location>
        <begin position="509"/>
        <end position="625"/>
    </location>
</feature>
<keyword evidence="3 10" id="KW-0812">Transmembrane</keyword>
<dbReference type="PROSITE" id="PS50222">
    <property type="entry name" value="EF_HAND_2"/>
    <property type="match status" value="3"/>
</dbReference>
<dbReference type="PRINTS" id="PR00450">
    <property type="entry name" value="RECOVERIN"/>
</dbReference>
<dbReference type="PANTHER" id="PTHR11972">
    <property type="entry name" value="NADPH OXIDASE"/>
    <property type="match status" value="1"/>
</dbReference>
<keyword evidence="4" id="KW-0274">FAD</keyword>
<evidence type="ECO:0000256" key="2">
    <source>
        <dbReference type="ARBA" id="ARBA00022630"/>
    </source>
</evidence>
<dbReference type="FunFam" id="1.10.238.10:FF:000258">
    <property type="entry name" value="NADPH oxidase, isoform B"/>
    <property type="match status" value="1"/>
</dbReference>
<feature type="domain" description="EF-hand" evidence="11">
    <location>
        <begin position="183"/>
        <end position="218"/>
    </location>
</feature>
<evidence type="ECO:0000256" key="9">
    <source>
        <dbReference type="ARBA" id="ARBA00023136"/>
    </source>
</evidence>
<evidence type="ECO:0000259" key="12">
    <source>
        <dbReference type="PROSITE" id="PS51384"/>
    </source>
</evidence>
<feature type="transmembrane region" description="Helical" evidence="10">
    <location>
        <begin position="433"/>
        <end position="457"/>
    </location>
</feature>
<dbReference type="InterPro" id="IPR018247">
    <property type="entry name" value="EF_Hand_1_Ca_BS"/>
</dbReference>
<dbReference type="Pfam" id="PF01794">
    <property type="entry name" value="Ferric_reduct"/>
    <property type="match status" value="1"/>
</dbReference>
<dbReference type="AlphaFoldDB" id="A0AA39F3K2"/>
<dbReference type="Gene3D" id="2.40.30.10">
    <property type="entry name" value="Translation factors"/>
    <property type="match status" value="1"/>
</dbReference>
<dbReference type="InterPro" id="IPR017938">
    <property type="entry name" value="Riboflavin_synthase-like_b-brl"/>
</dbReference>
<dbReference type="PANTHER" id="PTHR11972:SF58">
    <property type="entry name" value="NADPH OXIDASE 5"/>
    <property type="match status" value="1"/>
</dbReference>
<dbReference type="SUPFAM" id="SSF63380">
    <property type="entry name" value="Riboflavin synthase domain-like"/>
    <property type="match status" value="1"/>
</dbReference>
<dbReference type="Pfam" id="PF13499">
    <property type="entry name" value="EF-hand_7"/>
    <property type="match status" value="1"/>
</dbReference>
<evidence type="ECO:0000256" key="3">
    <source>
        <dbReference type="ARBA" id="ARBA00022692"/>
    </source>
</evidence>
<keyword evidence="2" id="KW-0285">Flavoprotein</keyword>
<evidence type="ECO:0008006" key="15">
    <source>
        <dbReference type="Google" id="ProtNLM"/>
    </source>
</evidence>
<dbReference type="Pfam" id="PF08030">
    <property type="entry name" value="NAD_binding_6"/>
    <property type="match status" value="1"/>
</dbReference>
<evidence type="ECO:0000256" key="8">
    <source>
        <dbReference type="ARBA" id="ARBA00023002"/>
    </source>
</evidence>
<dbReference type="InterPro" id="IPR017927">
    <property type="entry name" value="FAD-bd_FR_type"/>
</dbReference>
<keyword evidence="5" id="KW-0106">Calcium</keyword>
<dbReference type="SUPFAM" id="SSF52343">
    <property type="entry name" value="Ferredoxin reductase-like, C-terminal NADP-linked domain"/>
    <property type="match status" value="1"/>
</dbReference>
<dbReference type="InterPro" id="IPR050369">
    <property type="entry name" value="RBOH/FRE"/>
</dbReference>
<dbReference type="InterPro" id="IPR002048">
    <property type="entry name" value="EF_hand_dom"/>
</dbReference>
<evidence type="ECO:0000256" key="6">
    <source>
        <dbReference type="ARBA" id="ARBA00022857"/>
    </source>
</evidence>